<dbReference type="RefSeq" id="WP_164622870.1">
    <property type="nucleotide sequence ID" value="NZ_JAAIVJ010000001.1"/>
</dbReference>
<evidence type="ECO:0000313" key="1">
    <source>
        <dbReference type="EMBL" id="NEY88842.1"/>
    </source>
</evidence>
<reference evidence="1 2" key="1">
    <citation type="submission" date="2020-02" db="EMBL/GenBank/DDBJ databases">
        <authorList>
            <person name="Chen W.-M."/>
        </authorList>
    </citation>
    <scope>NUCLEOTIDE SEQUENCE [LARGE SCALE GENOMIC DNA]</scope>
    <source>
        <strain evidence="1 2">KMS-5</strain>
    </source>
</reference>
<keyword evidence="2" id="KW-1185">Reference proteome</keyword>
<organism evidence="1 2">
    <name type="scientific">Tabrizicola oligotrophica</name>
    <dbReference type="NCBI Taxonomy" id="2710650"/>
    <lineage>
        <taxon>Bacteria</taxon>
        <taxon>Pseudomonadati</taxon>
        <taxon>Pseudomonadota</taxon>
        <taxon>Alphaproteobacteria</taxon>
        <taxon>Rhodobacterales</taxon>
        <taxon>Paracoccaceae</taxon>
        <taxon>Tabrizicola</taxon>
    </lineage>
</organism>
<evidence type="ECO:0000313" key="2">
    <source>
        <dbReference type="Proteomes" id="UP000477782"/>
    </source>
</evidence>
<name>A0A6M0QR19_9RHOB</name>
<proteinExistence type="predicted"/>
<gene>
    <name evidence="1" type="ORF">G4Z14_00895</name>
</gene>
<dbReference type="EMBL" id="JAAIVJ010000001">
    <property type="protein sequence ID" value="NEY88842.1"/>
    <property type="molecule type" value="Genomic_DNA"/>
</dbReference>
<protein>
    <submittedName>
        <fullName evidence="1">PAS domain-containing protein</fullName>
    </submittedName>
</protein>
<dbReference type="InterPro" id="IPR009922">
    <property type="entry name" value="DUF1457"/>
</dbReference>
<accession>A0A6M0QR19</accession>
<sequence>MVWYIDGKTGGGLRGRDGDFRQLQEVRAYWEAMRRDGRLPRRADINPRGMASALEQVFLVEQVAPGHARLRLAGMAISDLLGMEVRGMPLTALLEPVARTRLNEAMGGLFRGEQVLDLWLVAERGIGRPALMARMQLLPLIGSQGEPDLALGCLCVRGEIGRAPRRFTISRLLREPLPMQSAPALAEPAFAEPPRPFTPPGGRPHLRLVVSR</sequence>
<dbReference type="Pfam" id="PF07310">
    <property type="entry name" value="PAS_5"/>
    <property type="match status" value="1"/>
</dbReference>
<dbReference type="AlphaFoldDB" id="A0A6M0QR19"/>
<comment type="caution">
    <text evidence="1">The sequence shown here is derived from an EMBL/GenBank/DDBJ whole genome shotgun (WGS) entry which is preliminary data.</text>
</comment>
<dbReference type="Proteomes" id="UP000477782">
    <property type="component" value="Unassembled WGS sequence"/>
</dbReference>